<dbReference type="PANTHER" id="PTHR46333:SF2">
    <property type="entry name" value="CYTOKINESIS PROTEIN 3"/>
    <property type="match status" value="1"/>
</dbReference>
<dbReference type="Proteomes" id="UP000501128">
    <property type="component" value="Chromosome"/>
</dbReference>
<feature type="signal peptide" evidence="1">
    <location>
        <begin position="1"/>
        <end position="36"/>
    </location>
</feature>
<dbReference type="Gene3D" id="3.10.620.30">
    <property type="match status" value="1"/>
</dbReference>
<organism evidence="3 4">
    <name type="scientific">Spirosoma rhododendri</name>
    <dbReference type="NCBI Taxonomy" id="2728024"/>
    <lineage>
        <taxon>Bacteria</taxon>
        <taxon>Pseudomonadati</taxon>
        <taxon>Bacteroidota</taxon>
        <taxon>Cytophagia</taxon>
        <taxon>Cytophagales</taxon>
        <taxon>Cytophagaceae</taxon>
        <taxon>Spirosoma</taxon>
    </lineage>
</organism>
<dbReference type="GO" id="GO:0005737">
    <property type="term" value="C:cytoplasm"/>
    <property type="evidence" value="ECO:0007669"/>
    <property type="project" value="TreeGrafter"/>
</dbReference>
<name>A0A7L5DV65_9BACT</name>
<dbReference type="PANTHER" id="PTHR46333">
    <property type="entry name" value="CYTOKINESIS PROTEIN 3"/>
    <property type="match status" value="1"/>
</dbReference>
<dbReference type="InterPro" id="IPR038765">
    <property type="entry name" value="Papain-like_cys_pep_sf"/>
</dbReference>
<accession>A0A7L5DV65</accession>
<protein>
    <submittedName>
        <fullName evidence="3">Kyphoscoliosis peptidase</fullName>
    </submittedName>
</protein>
<evidence type="ECO:0000259" key="2">
    <source>
        <dbReference type="SMART" id="SM00460"/>
    </source>
</evidence>
<keyword evidence="4" id="KW-1185">Reference proteome</keyword>
<dbReference type="AlphaFoldDB" id="A0A7L5DV65"/>
<dbReference type="EMBL" id="CP051677">
    <property type="protein sequence ID" value="QJD81371.1"/>
    <property type="molecule type" value="Genomic_DNA"/>
</dbReference>
<gene>
    <name evidence="3" type="ORF">HH216_13995</name>
</gene>
<dbReference type="Pfam" id="PF01841">
    <property type="entry name" value="Transglut_core"/>
    <property type="match status" value="1"/>
</dbReference>
<dbReference type="Pfam" id="PF23265">
    <property type="entry name" value="Ig-like_KY"/>
    <property type="match status" value="1"/>
</dbReference>
<evidence type="ECO:0000313" key="3">
    <source>
        <dbReference type="EMBL" id="QJD81371.1"/>
    </source>
</evidence>
<sequence length="342" mass="38085">MCYDVVRQLCGIRINKIGSLLTVLLLVAGFASSAPAAIPRPSKYVSIDYSTIDAYARNTPESEAKTLDKLSRYLTAPARTDLAKARSVYSWIASHVRYDESAFQGRMYSSETAYASRVLSSRKAVCTGFALLYKELMNRAGIETANIKGYARTNDFESGMPITRVDHEWNAVKLDGDWFLLDLAWAQSTAKVPGTPNDFYFLTDPVPFSANHFPVDSRWQLLDKPTSKTQFDRYPKVYDAYFRLGLDTDFPQEGLLRSGETLTLSLRSDQPVEFSCAIGPYNGTVLTSSAVSVRQSGNVYQLSIPISRRGKSTVCLFAKPKGKVSERIKSYEGILSFTVARD</sequence>
<dbReference type="InterPro" id="IPR052557">
    <property type="entry name" value="CAP/Cytokinesis_protein"/>
</dbReference>
<feature type="domain" description="Transglutaminase-like" evidence="2">
    <location>
        <begin position="118"/>
        <end position="185"/>
    </location>
</feature>
<reference evidence="3 4" key="1">
    <citation type="submission" date="2020-04" db="EMBL/GenBank/DDBJ databases">
        <title>Genome sequencing of novel species.</title>
        <authorList>
            <person name="Heo J."/>
            <person name="Kim S.-J."/>
            <person name="Kim J.-S."/>
            <person name="Hong S.-B."/>
            <person name="Kwon S.-W."/>
        </authorList>
    </citation>
    <scope>NUCLEOTIDE SEQUENCE [LARGE SCALE GENOMIC DNA]</scope>
    <source>
        <strain evidence="3 4">CJU-R4</strain>
    </source>
</reference>
<proteinExistence type="predicted"/>
<dbReference type="SMART" id="SM00460">
    <property type="entry name" value="TGc"/>
    <property type="match status" value="1"/>
</dbReference>
<dbReference type="InterPro" id="IPR002931">
    <property type="entry name" value="Transglutaminase-like"/>
</dbReference>
<evidence type="ECO:0000313" key="4">
    <source>
        <dbReference type="Proteomes" id="UP000501128"/>
    </source>
</evidence>
<feature type="chain" id="PRO_5029545168" evidence="1">
    <location>
        <begin position="37"/>
        <end position="342"/>
    </location>
</feature>
<dbReference type="SUPFAM" id="SSF54001">
    <property type="entry name" value="Cysteine proteinases"/>
    <property type="match status" value="1"/>
</dbReference>
<keyword evidence="1" id="KW-0732">Signal</keyword>
<dbReference type="KEGG" id="srho:HH216_13995"/>
<evidence type="ECO:0000256" key="1">
    <source>
        <dbReference type="SAM" id="SignalP"/>
    </source>
</evidence>
<dbReference type="InterPro" id="IPR056564">
    <property type="entry name" value="Ig-like_KY"/>
</dbReference>